<dbReference type="AlphaFoldDB" id="A0A8I0AEP9"/>
<dbReference type="Proteomes" id="UP000662088">
    <property type="component" value="Unassembled WGS sequence"/>
</dbReference>
<keyword evidence="4" id="KW-1185">Reference proteome</keyword>
<reference evidence="3" key="1">
    <citation type="submission" date="2020-08" db="EMBL/GenBank/DDBJ databases">
        <title>Genome public.</title>
        <authorList>
            <person name="Liu C."/>
            <person name="Sun Q."/>
        </authorList>
    </citation>
    <scope>NUCLEOTIDE SEQUENCE</scope>
    <source>
        <strain evidence="3">NSJ-42</strain>
    </source>
</reference>
<dbReference type="Pfam" id="PF12638">
    <property type="entry name" value="Staygreen"/>
    <property type="match status" value="1"/>
</dbReference>
<dbReference type="RefSeq" id="WP_186835506.1">
    <property type="nucleotide sequence ID" value="NZ_JACOOQ010000021.1"/>
</dbReference>
<dbReference type="PANTHER" id="PTHR31750">
    <property type="entry name" value="PROTEIN STAY-GREEN 1, CHLOROPLASTIC-RELATED"/>
    <property type="match status" value="1"/>
</dbReference>
<evidence type="ECO:0000313" key="4">
    <source>
        <dbReference type="Proteomes" id="UP000662088"/>
    </source>
</evidence>
<evidence type="ECO:0000256" key="1">
    <source>
        <dbReference type="ARBA" id="ARBA00022946"/>
    </source>
</evidence>
<dbReference type="PANTHER" id="PTHR31750:SF4">
    <property type="entry name" value="LP06106P"/>
    <property type="match status" value="1"/>
</dbReference>
<evidence type="ECO:0000313" key="3">
    <source>
        <dbReference type="EMBL" id="MBC5641014.1"/>
    </source>
</evidence>
<accession>A0A8I0AEP9</accession>
<dbReference type="Pfam" id="PF13027">
    <property type="entry name" value="DUF3888"/>
    <property type="match status" value="1"/>
</dbReference>
<organism evidence="3 4">
    <name type="scientific">Clostridium lentum</name>
    <dbReference type="NCBI Taxonomy" id="2763037"/>
    <lineage>
        <taxon>Bacteria</taxon>
        <taxon>Bacillati</taxon>
        <taxon>Bacillota</taxon>
        <taxon>Clostridia</taxon>
        <taxon>Eubacteriales</taxon>
        <taxon>Clostridiaceae</taxon>
        <taxon>Clostridium</taxon>
    </lineage>
</organism>
<feature type="domain" description="Staygreen protein" evidence="2">
    <location>
        <begin position="35"/>
        <end position="179"/>
    </location>
</feature>
<proteinExistence type="predicted"/>
<dbReference type="EMBL" id="JACOOQ010000021">
    <property type="protein sequence ID" value="MBC5641014.1"/>
    <property type="molecule type" value="Genomic_DNA"/>
</dbReference>
<dbReference type="InterPro" id="IPR024438">
    <property type="entry name" value="Staygreen"/>
</dbReference>
<sequence length="345" mass="40225">MYSKDVCRKSISKVRSFSYIINEDNLIEGMNLSDFNKEKLNIVFADDIDNDGAIIPRRYTLTHSDETGELFLSIGKYYDYSKVSELRDEVLGCWSCDENNLYYLRLEVLLDTCSDEEKIAIRNKIFRNELPMVIKAIIYGDREFFLIHKELYGSKVIIKFKSSNKTYNAVEQWGYVKDYKVKEAYECRYYNDKNKDIMSNAVEKKASSQENISMEKFQPIDMEENLVSYPTPFAPRMKYAIPVNPQINLQNRCSIIERALMDMLFPYIENQVFLTFGKNTPFCLSQGRILNARVISSYGPCRQQYEIVVGIKAGRVPTPYDNLIITFLINNNRVTVKSSKNPRFE</sequence>
<evidence type="ECO:0000259" key="2">
    <source>
        <dbReference type="Pfam" id="PF12638"/>
    </source>
</evidence>
<keyword evidence="1" id="KW-0809">Transit peptide</keyword>
<gene>
    <name evidence="3" type="ORF">H8R92_11440</name>
</gene>
<protein>
    <submittedName>
        <fullName evidence="3">DUF3888 domain-containing protein</fullName>
    </submittedName>
</protein>
<name>A0A8I0AEP9_9CLOT</name>
<dbReference type="InterPro" id="IPR024984">
    <property type="entry name" value="DUF3888"/>
</dbReference>
<comment type="caution">
    <text evidence="3">The sequence shown here is derived from an EMBL/GenBank/DDBJ whole genome shotgun (WGS) entry which is preliminary data.</text>
</comment>